<feature type="repeat" description="WD" evidence="5">
    <location>
        <begin position="751"/>
        <end position="786"/>
    </location>
</feature>
<sequence length="786" mass="85367">VSVSETRILLCSFYTISRRVVLNAYSKEPFQLQAEMRLDFSPMRYVDSGAEIIWFEGWPQQHRVKIRYVTIDQGFFVADQEDSLSLLVPSRFTVPWLGSVWLFANRRGQLQVLECPHFSGGGSVAYFGGFGRADCQLCTSVELHRESRSLFSMEMIRELVGRYEADETGDCPVFIIYHTSGTAKIAKTNSGADASADYGEPVVDPVANLAPNPSRYSTLSASSRVTDPMFLSSSVEGAQRQINRLVEVASSVGLIVNTVKTERFTYFGGLVPHVKEDLRRRRGLAWAAFRSTRAVLRPPAVVETVLLYNAETWALTATLERQLDSAHSGLLRAAFRVTRASGPRSCTIGPRCSARPPSYAGGDFNWRATRGQARTRRYVDCLLCDAGAPDTANGADFVRSQALRPSEDANSGPTPAEFEFLVQDELLVGSLRQLVEDRGLAMDAVLRAEYFPRRSAPAPYAELALGNLVSCVRARGRHLLVGCYDYSVAIGDIDGGTELSLKLPDAHEKEVKAVDWLTTTTDGQGDADSSCEFVSAGHDQDCRIWRWEAGAARCLAVCKGHASSVLCAAGSPGPAFGHFASGSFDGQVKLWRSSDEGTAAETGGISHQSKHSVPSRVPLRTLAGHRDAVHAVAYAGANQLFSGGADCSTRLWDVEVGAESALLRAPSAVLSLHSRPDGRALLAGCAGPQPRLYDPRSSGDTLIACFNAHDTWVCGVRWCPQPGSQLFASCGCDTVVKLWDLRCTKAPLYELRDHSGIVTSVDWSETGHVVSGSADCTVKIFKADLV</sequence>
<comment type="subcellular location">
    <subcellularLocation>
        <location evidence="1">Nucleus</location>
    </subcellularLocation>
</comment>
<evidence type="ECO:0000313" key="6">
    <source>
        <dbReference type="Proteomes" id="UP000095280"/>
    </source>
</evidence>
<dbReference type="PROSITE" id="PS00678">
    <property type="entry name" value="WD_REPEATS_1"/>
    <property type="match status" value="1"/>
</dbReference>
<dbReference type="InterPro" id="IPR036322">
    <property type="entry name" value="WD40_repeat_dom_sf"/>
</dbReference>
<dbReference type="PANTHER" id="PTHR19848:SF0">
    <property type="entry name" value="NOTCHLESS PROTEIN HOMOLOG 1"/>
    <property type="match status" value="1"/>
</dbReference>
<dbReference type="SMART" id="SM00320">
    <property type="entry name" value="WD40"/>
    <property type="match status" value="6"/>
</dbReference>
<evidence type="ECO:0000256" key="3">
    <source>
        <dbReference type="ARBA" id="ARBA00022737"/>
    </source>
</evidence>
<keyword evidence="3" id="KW-0677">Repeat</keyword>
<dbReference type="SUPFAM" id="SSF50978">
    <property type="entry name" value="WD40 repeat-like"/>
    <property type="match status" value="1"/>
</dbReference>
<dbReference type="PROSITE" id="PS50082">
    <property type="entry name" value="WD_REPEATS_2"/>
    <property type="match status" value="4"/>
</dbReference>
<keyword evidence="6" id="KW-1185">Reference proteome</keyword>
<keyword evidence="4" id="KW-0539">Nucleus</keyword>
<evidence type="ECO:0000256" key="1">
    <source>
        <dbReference type="ARBA" id="ARBA00004123"/>
    </source>
</evidence>
<evidence type="ECO:0000313" key="7">
    <source>
        <dbReference type="WBParaSite" id="maker-uti_cns_0004048-snap-gene-0.1-mRNA-1"/>
    </source>
</evidence>
<feature type="repeat" description="WD" evidence="5">
    <location>
        <begin position="706"/>
        <end position="742"/>
    </location>
</feature>
<feature type="repeat" description="WD" evidence="5">
    <location>
        <begin position="622"/>
        <end position="662"/>
    </location>
</feature>
<dbReference type="InterPro" id="IPR001680">
    <property type="entry name" value="WD40_rpt"/>
</dbReference>
<proteinExistence type="predicted"/>
<dbReference type="Gene3D" id="2.130.10.10">
    <property type="entry name" value="YVTN repeat-like/Quinoprotein amine dehydrogenase"/>
    <property type="match status" value="2"/>
</dbReference>
<protein>
    <submittedName>
        <fullName evidence="7">WD_REPEATS_REGION domain-containing protein</fullName>
    </submittedName>
</protein>
<dbReference type="PROSITE" id="PS50294">
    <property type="entry name" value="WD_REPEATS_REGION"/>
    <property type="match status" value="3"/>
</dbReference>
<dbReference type="Pfam" id="PF00400">
    <property type="entry name" value="WD40"/>
    <property type="match status" value="4"/>
</dbReference>
<dbReference type="WBParaSite" id="maker-uti_cns_0004048-snap-gene-0.1-mRNA-1">
    <property type="protein sequence ID" value="maker-uti_cns_0004048-snap-gene-0.1-mRNA-1"/>
    <property type="gene ID" value="maker-uti_cns_0004048-snap-gene-0.1"/>
</dbReference>
<dbReference type="InterPro" id="IPR015943">
    <property type="entry name" value="WD40/YVTN_repeat-like_dom_sf"/>
</dbReference>
<dbReference type="CDD" id="cd00200">
    <property type="entry name" value="WD40"/>
    <property type="match status" value="1"/>
</dbReference>
<dbReference type="InterPro" id="IPR019775">
    <property type="entry name" value="WD40_repeat_CS"/>
</dbReference>
<evidence type="ECO:0000256" key="2">
    <source>
        <dbReference type="ARBA" id="ARBA00022574"/>
    </source>
</evidence>
<feature type="repeat" description="WD" evidence="5">
    <location>
        <begin position="558"/>
        <end position="591"/>
    </location>
</feature>
<dbReference type="AlphaFoldDB" id="A0A1I8H1U7"/>
<dbReference type="PANTHER" id="PTHR19848">
    <property type="entry name" value="WD40 REPEAT PROTEIN"/>
    <property type="match status" value="1"/>
</dbReference>
<accession>A0A1I8H1U7</accession>
<reference evidence="7" key="1">
    <citation type="submission" date="2016-11" db="UniProtKB">
        <authorList>
            <consortium name="WormBaseParasite"/>
        </authorList>
    </citation>
    <scope>IDENTIFICATION</scope>
</reference>
<dbReference type="Proteomes" id="UP000095280">
    <property type="component" value="Unplaced"/>
</dbReference>
<keyword evidence="2 5" id="KW-0853">WD repeat</keyword>
<evidence type="ECO:0000256" key="4">
    <source>
        <dbReference type="ARBA" id="ARBA00023242"/>
    </source>
</evidence>
<organism evidence="6 7">
    <name type="scientific">Macrostomum lignano</name>
    <dbReference type="NCBI Taxonomy" id="282301"/>
    <lineage>
        <taxon>Eukaryota</taxon>
        <taxon>Metazoa</taxon>
        <taxon>Spiralia</taxon>
        <taxon>Lophotrochozoa</taxon>
        <taxon>Platyhelminthes</taxon>
        <taxon>Rhabditophora</taxon>
        <taxon>Macrostomorpha</taxon>
        <taxon>Macrostomida</taxon>
        <taxon>Macrostomidae</taxon>
        <taxon>Macrostomum</taxon>
    </lineage>
</organism>
<evidence type="ECO:0000256" key="5">
    <source>
        <dbReference type="PROSITE-ProRule" id="PRU00221"/>
    </source>
</evidence>
<name>A0A1I8H1U7_9PLAT</name>